<dbReference type="InterPro" id="IPR011641">
    <property type="entry name" value="Tyr-kin_ephrin_A/B_rcpt-like"/>
</dbReference>
<sequence length="200" mass="22440">MKHCEHKLRIYGLILIFVWYLGVNTLTTEFPPTRLQDCNSTRTCAVCNAGYFANQSWAECSCCPRSGYCLDSCSACPPGAEQPKSREIECTLCKPGHFTPKDATIECPSCEKAERWHPTDGCVTCEDCQAGTFQNRTEQETCLPCPFGEHFIEDSNLIFGMHVYLMELHILSGERSRSSFKVRGIPVEEIDTSSRRMCGG</sequence>
<dbReference type="Pfam" id="PF07699">
    <property type="entry name" value="Ephrin_rec_like"/>
    <property type="match status" value="1"/>
</dbReference>
<evidence type="ECO:0000259" key="2">
    <source>
        <dbReference type="Pfam" id="PF07699"/>
    </source>
</evidence>
<gene>
    <name evidence="3" type="ORF">DPMN_169552</name>
</gene>
<keyword evidence="1" id="KW-1133">Transmembrane helix</keyword>
<proteinExistence type="predicted"/>
<keyword evidence="1" id="KW-0472">Membrane</keyword>
<keyword evidence="1" id="KW-0812">Transmembrane</keyword>
<dbReference type="SUPFAM" id="SSF57184">
    <property type="entry name" value="Growth factor receptor domain"/>
    <property type="match status" value="1"/>
</dbReference>
<dbReference type="InterPro" id="IPR009030">
    <property type="entry name" value="Growth_fac_rcpt_cys_sf"/>
</dbReference>
<reference evidence="3" key="2">
    <citation type="submission" date="2020-11" db="EMBL/GenBank/DDBJ databases">
        <authorList>
            <person name="McCartney M.A."/>
            <person name="Auch B."/>
            <person name="Kono T."/>
            <person name="Mallez S."/>
            <person name="Becker A."/>
            <person name="Gohl D.M."/>
            <person name="Silverstein K.A.T."/>
            <person name="Koren S."/>
            <person name="Bechman K.B."/>
            <person name="Herman A."/>
            <person name="Abrahante J.E."/>
            <person name="Garbe J."/>
        </authorList>
    </citation>
    <scope>NUCLEOTIDE SEQUENCE</scope>
    <source>
        <strain evidence="3">Duluth1</strain>
        <tissue evidence="3">Whole animal</tissue>
    </source>
</reference>
<feature type="domain" description="Tyrosine-protein kinase ephrin type A/B receptor-like" evidence="2">
    <location>
        <begin position="121"/>
        <end position="150"/>
    </location>
</feature>
<protein>
    <recommendedName>
        <fullName evidence="2">Tyrosine-protein kinase ephrin type A/B receptor-like domain-containing protein</fullName>
    </recommendedName>
</protein>
<dbReference type="AlphaFoldDB" id="A0A9D4DWZ1"/>
<accession>A0A9D4DWZ1</accession>
<evidence type="ECO:0000313" key="3">
    <source>
        <dbReference type="EMBL" id="KAH3768340.1"/>
    </source>
</evidence>
<dbReference type="EMBL" id="JAIWYP010000009">
    <property type="protein sequence ID" value="KAH3768340.1"/>
    <property type="molecule type" value="Genomic_DNA"/>
</dbReference>
<comment type="caution">
    <text evidence="3">The sequence shown here is derived from an EMBL/GenBank/DDBJ whole genome shotgun (WGS) entry which is preliminary data.</text>
</comment>
<dbReference type="Proteomes" id="UP000828390">
    <property type="component" value="Unassembled WGS sequence"/>
</dbReference>
<evidence type="ECO:0000313" key="4">
    <source>
        <dbReference type="Proteomes" id="UP000828390"/>
    </source>
</evidence>
<organism evidence="3 4">
    <name type="scientific">Dreissena polymorpha</name>
    <name type="common">Zebra mussel</name>
    <name type="synonym">Mytilus polymorpha</name>
    <dbReference type="NCBI Taxonomy" id="45954"/>
    <lineage>
        <taxon>Eukaryota</taxon>
        <taxon>Metazoa</taxon>
        <taxon>Spiralia</taxon>
        <taxon>Lophotrochozoa</taxon>
        <taxon>Mollusca</taxon>
        <taxon>Bivalvia</taxon>
        <taxon>Autobranchia</taxon>
        <taxon>Heteroconchia</taxon>
        <taxon>Euheterodonta</taxon>
        <taxon>Imparidentia</taxon>
        <taxon>Neoheterodontei</taxon>
        <taxon>Myida</taxon>
        <taxon>Dreissenoidea</taxon>
        <taxon>Dreissenidae</taxon>
        <taxon>Dreissena</taxon>
    </lineage>
</organism>
<reference evidence="3" key="1">
    <citation type="journal article" date="2019" name="bioRxiv">
        <title>The Genome of the Zebra Mussel, Dreissena polymorpha: A Resource for Invasive Species Research.</title>
        <authorList>
            <person name="McCartney M.A."/>
            <person name="Auch B."/>
            <person name="Kono T."/>
            <person name="Mallez S."/>
            <person name="Zhang Y."/>
            <person name="Obille A."/>
            <person name="Becker A."/>
            <person name="Abrahante J.E."/>
            <person name="Garbe J."/>
            <person name="Badalamenti J.P."/>
            <person name="Herman A."/>
            <person name="Mangelson H."/>
            <person name="Liachko I."/>
            <person name="Sullivan S."/>
            <person name="Sone E.D."/>
            <person name="Koren S."/>
            <person name="Silverstein K.A.T."/>
            <person name="Beckman K.B."/>
            <person name="Gohl D.M."/>
        </authorList>
    </citation>
    <scope>NUCLEOTIDE SEQUENCE</scope>
    <source>
        <strain evidence="3">Duluth1</strain>
        <tissue evidence="3">Whole animal</tissue>
    </source>
</reference>
<evidence type="ECO:0000256" key="1">
    <source>
        <dbReference type="SAM" id="Phobius"/>
    </source>
</evidence>
<name>A0A9D4DWZ1_DREPO</name>
<keyword evidence="4" id="KW-1185">Reference proteome</keyword>
<feature type="transmembrane region" description="Helical" evidence="1">
    <location>
        <begin position="12"/>
        <end position="30"/>
    </location>
</feature>